<organism evidence="3 4">
    <name type="scientific">Gordonia jinhuaensis</name>
    <dbReference type="NCBI Taxonomy" id="1517702"/>
    <lineage>
        <taxon>Bacteria</taxon>
        <taxon>Bacillati</taxon>
        <taxon>Actinomycetota</taxon>
        <taxon>Actinomycetes</taxon>
        <taxon>Mycobacteriales</taxon>
        <taxon>Gordoniaceae</taxon>
        <taxon>Gordonia</taxon>
    </lineage>
</organism>
<dbReference type="Proteomes" id="UP000621454">
    <property type="component" value="Unassembled WGS sequence"/>
</dbReference>
<dbReference type="SUPFAM" id="SSF53933">
    <property type="entry name" value="Microbial ribonucleases"/>
    <property type="match status" value="1"/>
</dbReference>
<evidence type="ECO:0000256" key="2">
    <source>
        <dbReference type="ARBA" id="ARBA00022801"/>
    </source>
</evidence>
<keyword evidence="4" id="KW-1185">Reference proteome</keyword>
<keyword evidence="2" id="KW-0378">Hydrolase</keyword>
<proteinExistence type="predicted"/>
<reference evidence="3" key="2">
    <citation type="submission" date="2020-09" db="EMBL/GenBank/DDBJ databases">
        <authorList>
            <person name="Sun Q."/>
            <person name="Zhou Y."/>
        </authorList>
    </citation>
    <scope>NUCLEOTIDE SEQUENCE</scope>
    <source>
        <strain evidence="3">CGMCC 1.12827</strain>
    </source>
</reference>
<evidence type="ECO:0000313" key="3">
    <source>
        <dbReference type="EMBL" id="GGB42827.1"/>
    </source>
</evidence>
<sequence length="142" mass="14986">MACCVLLVGCGSDASTGAESVRAGVASAAGAKTTINGVAITMCEVAQLPSQGRDTIRLIHSGGPFPYPRNDGVVFGNREGHLPKQTSGYYHEYTVKTPGASNRGTRRIITGGGSLRDPQYYYYTADHYDSFCAVTDADRVGS</sequence>
<dbReference type="GO" id="GO:0004521">
    <property type="term" value="F:RNA endonuclease activity"/>
    <property type="evidence" value="ECO:0007669"/>
    <property type="project" value="InterPro"/>
</dbReference>
<gene>
    <name evidence="3" type="ORF">GCM10011489_32910</name>
</gene>
<dbReference type="GO" id="GO:0003723">
    <property type="term" value="F:RNA binding"/>
    <property type="evidence" value="ECO:0007669"/>
    <property type="project" value="InterPro"/>
</dbReference>
<name>A0A916WYP8_9ACTN</name>
<evidence type="ECO:0000313" key="4">
    <source>
        <dbReference type="Proteomes" id="UP000621454"/>
    </source>
</evidence>
<dbReference type="InterPro" id="IPR000026">
    <property type="entry name" value="N1-like"/>
</dbReference>
<dbReference type="Gene3D" id="3.10.450.30">
    <property type="entry name" value="Microbial ribonucleases"/>
    <property type="match status" value="1"/>
</dbReference>
<dbReference type="RefSeq" id="WP_188587860.1">
    <property type="nucleotide sequence ID" value="NZ_BMGC01000033.1"/>
</dbReference>
<accession>A0A916WYP8</accession>
<evidence type="ECO:0000256" key="1">
    <source>
        <dbReference type="ARBA" id="ARBA00022722"/>
    </source>
</evidence>
<reference evidence="3" key="1">
    <citation type="journal article" date="2014" name="Int. J. Syst. Evol. Microbiol.">
        <title>Complete genome sequence of Corynebacterium casei LMG S-19264T (=DSM 44701T), isolated from a smear-ripened cheese.</title>
        <authorList>
            <consortium name="US DOE Joint Genome Institute (JGI-PGF)"/>
            <person name="Walter F."/>
            <person name="Albersmeier A."/>
            <person name="Kalinowski J."/>
            <person name="Ruckert C."/>
        </authorList>
    </citation>
    <scope>NUCLEOTIDE SEQUENCE</scope>
    <source>
        <strain evidence="3">CGMCC 1.12827</strain>
    </source>
</reference>
<dbReference type="Pfam" id="PF00545">
    <property type="entry name" value="Ribonuclease"/>
    <property type="match status" value="1"/>
</dbReference>
<comment type="caution">
    <text evidence="3">The sequence shown here is derived from an EMBL/GenBank/DDBJ whole genome shotgun (WGS) entry which is preliminary data.</text>
</comment>
<keyword evidence="1" id="KW-0540">Nuclease</keyword>
<protein>
    <submittedName>
        <fullName evidence="3">Uncharacterized protein</fullName>
    </submittedName>
</protein>
<dbReference type="InterPro" id="IPR016191">
    <property type="entry name" value="Ribonuclease/ribotoxin"/>
</dbReference>
<dbReference type="GO" id="GO:0016787">
    <property type="term" value="F:hydrolase activity"/>
    <property type="evidence" value="ECO:0007669"/>
    <property type="project" value="UniProtKB-KW"/>
</dbReference>
<dbReference type="AlphaFoldDB" id="A0A916WYP8"/>
<dbReference type="EMBL" id="BMGC01000033">
    <property type="protein sequence ID" value="GGB42827.1"/>
    <property type="molecule type" value="Genomic_DNA"/>
</dbReference>